<dbReference type="InterPro" id="IPR042099">
    <property type="entry name" value="ANL_N_sf"/>
</dbReference>
<accession>A0A363CXW9</accession>
<dbReference type="EMBL" id="MUXE01000013">
    <property type="protein sequence ID" value="PUE63853.1"/>
    <property type="molecule type" value="Genomic_DNA"/>
</dbReference>
<dbReference type="RefSeq" id="WP_108559955.1">
    <property type="nucleotide sequence ID" value="NZ_MUXE01000013.1"/>
</dbReference>
<keyword evidence="3" id="KW-1185">Reference proteome</keyword>
<dbReference type="InterPro" id="IPR000873">
    <property type="entry name" value="AMP-dep_synth/lig_dom"/>
</dbReference>
<dbReference type="Proteomes" id="UP000251135">
    <property type="component" value="Unassembled WGS sequence"/>
</dbReference>
<protein>
    <submittedName>
        <fullName evidence="2">AMP-dependent synthetase</fullName>
    </submittedName>
</protein>
<sequence length="526" mass="60375">MSINCIRTLIEDANVSNPNKNALIFGNEKLTYNELFTKVNQIAYYLSELDLPKGSRIGVYSNKGIDQVVAILAILSTNYVLVPLTKLLKPEQVEYIISDCDIKCIITDKIKLESIEEIKFDGHIISYKTTHKDLPSFEEIYKYYNKPYTCDVNGHDNAVITYSFGLSGKPNGIVISHRNLIDSARVVSQYLHLNEDDIISGLLIFNLDYGLNQIFCSLYKRATLALHRFVLPNDFFNHIINDKVTVLPLMPINISDMFDEDIHRLPSTELLKNIRIITSSGGNVTAKMIADIEKYFANAKFFSMHGLTEAFRSTYLDPAQLKIRPESIGKAIPDVELYVIDENANECAPRIVGELIHRGGYIYKGFWNAKEVTEQRFKSIDILKNVINLEGQLTDEIVVKTGDYVYKDEEGYFYFVSRHDDMIKTRGFRVSPFEIESVVEREIKEIERCAVFSIENKEIEEEIVLVYTGRNELNSSEILFELKKHLASYMIPSKIIYKKSLPLIPSDKNKINKDELKKEFILKFID</sequence>
<dbReference type="Gene3D" id="3.40.50.12780">
    <property type="entry name" value="N-terminal domain of ligase-like"/>
    <property type="match status" value="1"/>
</dbReference>
<name>A0A363CXW9_9BACT</name>
<dbReference type="InterPro" id="IPR050237">
    <property type="entry name" value="ATP-dep_AMP-bd_enzyme"/>
</dbReference>
<evidence type="ECO:0000313" key="3">
    <source>
        <dbReference type="Proteomes" id="UP000251135"/>
    </source>
</evidence>
<dbReference type="PANTHER" id="PTHR43767">
    <property type="entry name" value="LONG-CHAIN-FATTY-ACID--COA LIGASE"/>
    <property type="match status" value="1"/>
</dbReference>
<dbReference type="SUPFAM" id="SSF56801">
    <property type="entry name" value="Acetyl-CoA synthetase-like"/>
    <property type="match status" value="1"/>
</dbReference>
<comment type="caution">
    <text evidence="2">The sequence shown here is derived from an EMBL/GenBank/DDBJ whole genome shotgun (WGS) entry which is preliminary data.</text>
</comment>
<gene>
    <name evidence="2" type="ORF">B0174_09190</name>
</gene>
<proteinExistence type="predicted"/>
<dbReference type="Pfam" id="PF00501">
    <property type="entry name" value="AMP-binding"/>
    <property type="match status" value="1"/>
</dbReference>
<dbReference type="Gene3D" id="3.30.300.30">
    <property type="match status" value="1"/>
</dbReference>
<organism evidence="2 3">
    <name type="scientific">Arcobacter caeni</name>
    <dbReference type="NCBI Taxonomy" id="1912877"/>
    <lineage>
        <taxon>Bacteria</taxon>
        <taxon>Pseudomonadati</taxon>
        <taxon>Campylobacterota</taxon>
        <taxon>Epsilonproteobacteria</taxon>
        <taxon>Campylobacterales</taxon>
        <taxon>Arcobacteraceae</taxon>
        <taxon>Arcobacter</taxon>
    </lineage>
</organism>
<dbReference type="AlphaFoldDB" id="A0A363CXW9"/>
<reference evidence="2 3" key="1">
    <citation type="submission" date="2017-02" db="EMBL/GenBank/DDBJ databases">
        <title>Arcobacter caeni sp. nov, a new Arcobacter species isolated from reclaimed water.</title>
        <authorList>
            <person name="Figueras M.J."/>
            <person name="Perez-Cataluna A."/>
            <person name="Salas-Masso N."/>
        </authorList>
    </citation>
    <scope>NUCLEOTIDE SEQUENCE [LARGE SCALE GENOMIC DNA]</scope>
    <source>
        <strain evidence="2 3">RW17-10</strain>
    </source>
</reference>
<dbReference type="PANTHER" id="PTHR43767:SF10">
    <property type="entry name" value="SURFACTIN SYNTHASE SUBUNIT 1"/>
    <property type="match status" value="1"/>
</dbReference>
<dbReference type="OrthoDB" id="9765680at2"/>
<evidence type="ECO:0000313" key="2">
    <source>
        <dbReference type="EMBL" id="PUE63853.1"/>
    </source>
</evidence>
<feature type="domain" description="AMP-dependent synthetase/ligase" evidence="1">
    <location>
        <begin position="12"/>
        <end position="367"/>
    </location>
</feature>
<dbReference type="InterPro" id="IPR045851">
    <property type="entry name" value="AMP-bd_C_sf"/>
</dbReference>
<evidence type="ECO:0000259" key="1">
    <source>
        <dbReference type="Pfam" id="PF00501"/>
    </source>
</evidence>